<keyword evidence="4" id="KW-0067">ATP-binding</keyword>
<dbReference type="EC" id="3.6.3.36" evidence="5"/>
<dbReference type="EMBL" id="CP012508">
    <property type="protein sequence ID" value="ALB24166.1"/>
    <property type="molecule type" value="Genomic_DNA"/>
</dbReference>
<dbReference type="InterPro" id="IPR027417">
    <property type="entry name" value="P-loop_NTPase"/>
</dbReference>
<dbReference type="AlphaFoldDB" id="A0A1L6TF73"/>
<keyword evidence="2" id="KW-0813">Transport</keyword>
<dbReference type="InterPro" id="IPR003593">
    <property type="entry name" value="AAA+_ATPase"/>
</dbReference>
<dbReference type="SMART" id="SM00382">
    <property type="entry name" value="AAA"/>
    <property type="match status" value="1"/>
</dbReference>
<evidence type="ECO:0000256" key="3">
    <source>
        <dbReference type="ARBA" id="ARBA00022741"/>
    </source>
</evidence>
<reference evidence="5 6" key="1">
    <citation type="journal article" date="2014" name="Genome Announc.">
        <title>Comparative Genome Analysis of Two Isolates of the Fish Pathogen Piscirickettsia salmonis from Different Hosts Reveals Major Differences in Virulence-Associated Secretion Systems.</title>
        <authorList>
            <person name="Bohle H."/>
            <person name="Henriquez P."/>
            <person name="Grothusen H."/>
            <person name="Navas E."/>
            <person name="Sandoval A."/>
            <person name="Bustamante F."/>
            <person name="Bustos P."/>
            <person name="Mancilla M."/>
        </authorList>
    </citation>
    <scope>NUCLEOTIDE SEQUENCE [LARGE SCALE GENOMIC DNA]</scope>
    <source>
        <strain evidence="6">B1-32597</strain>
    </source>
</reference>
<organism evidence="5 6">
    <name type="scientific">Piscirickettsia salmonis</name>
    <dbReference type="NCBI Taxonomy" id="1238"/>
    <lineage>
        <taxon>Bacteria</taxon>
        <taxon>Pseudomonadati</taxon>
        <taxon>Pseudomonadota</taxon>
        <taxon>Gammaproteobacteria</taxon>
        <taxon>Thiotrichales</taxon>
        <taxon>Piscirickettsiaceae</taxon>
        <taxon>Piscirickettsia</taxon>
    </lineage>
</organism>
<keyword evidence="5" id="KW-0378">Hydrolase</keyword>
<dbReference type="CDD" id="cd03293">
    <property type="entry name" value="ABC_NrtD_SsuB_transporters"/>
    <property type="match status" value="1"/>
</dbReference>
<dbReference type="InterPro" id="IPR050166">
    <property type="entry name" value="ABC_transporter_ATP-bind"/>
</dbReference>
<dbReference type="RefSeq" id="WP_017375795.1">
    <property type="nucleotide sequence ID" value="NZ_CP012508.1"/>
</dbReference>
<dbReference type="Pfam" id="PF00005">
    <property type="entry name" value="ABC_tran"/>
    <property type="match status" value="1"/>
</dbReference>
<name>A0A1L6TF73_PISSA</name>
<dbReference type="InterPro" id="IPR003439">
    <property type="entry name" value="ABC_transporter-like_ATP-bd"/>
</dbReference>
<accession>A0A1L6TF73</accession>
<dbReference type="Gene3D" id="3.40.50.300">
    <property type="entry name" value="P-loop containing nucleotide triphosphate hydrolases"/>
    <property type="match status" value="1"/>
</dbReference>
<dbReference type="PROSITE" id="PS00211">
    <property type="entry name" value="ABC_TRANSPORTER_1"/>
    <property type="match status" value="1"/>
</dbReference>
<proteinExistence type="inferred from homology"/>
<evidence type="ECO:0000313" key="5">
    <source>
        <dbReference type="EMBL" id="ALB24166.1"/>
    </source>
</evidence>
<dbReference type="PANTHER" id="PTHR42788">
    <property type="entry name" value="TAURINE IMPORT ATP-BINDING PROTEIN-RELATED"/>
    <property type="match status" value="1"/>
</dbReference>
<dbReference type="InterPro" id="IPR017871">
    <property type="entry name" value="ABC_transporter-like_CS"/>
</dbReference>
<comment type="similarity">
    <text evidence="1">Belongs to the ABC transporter superfamily.</text>
</comment>
<gene>
    <name evidence="5" type="ORF">KU39_2991</name>
</gene>
<protein>
    <submittedName>
        <fullName evidence="5">ABC transporter family protein</fullName>
        <ecNumber evidence="5">3.6.3.36</ecNumber>
    </submittedName>
</protein>
<dbReference type="PANTHER" id="PTHR42788:SF13">
    <property type="entry name" value="ALIPHATIC SULFONATES IMPORT ATP-BINDING PROTEIN SSUB"/>
    <property type="match status" value="1"/>
</dbReference>
<dbReference type="SUPFAM" id="SSF52540">
    <property type="entry name" value="P-loop containing nucleoside triphosphate hydrolases"/>
    <property type="match status" value="1"/>
</dbReference>
<dbReference type="Proteomes" id="UP000029558">
    <property type="component" value="Chromosome"/>
</dbReference>
<dbReference type="OrthoDB" id="9802264at2"/>
<evidence type="ECO:0000256" key="1">
    <source>
        <dbReference type="ARBA" id="ARBA00005417"/>
    </source>
</evidence>
<evidence type="ECO:0000256" key="4">
    <source>
        <dbReference type="ARBA" id="ARBA00022840"/>
    </source>
</evidence>
<evidence type="ECO:0000256" key="2">
    <source>
        <dbReference type="ARBA" id="ARBA00022448"/>
    </source>
</evidence>
<keyword evidence="3" id="KW-0547">Nucleotide-binding</keyword>
<dbReference type="GO" id="GO:0005524">
    <property type="term" value="F:ATP binding"/>
    <property type="evidence" value="ECO:0007669"/>
    <property type="project" value="UniProtKB-KW"/>
</dbReference>
<dbReference type="PROSITE" id="PS50893">
    <property type="entry name" value="ABC_TRANSPORTER_2"/>
    <property type="match status" value="1"/>
</dbReference>
<evidence type="ECO:0000313" key="6">
    <source>
        <dbReference type="Proteomes" id="UP000029558"/>
    </source>
</evidence>
<sequence length="266" mass="29530">MQNTVTPTRINNNVLLYTKNISQRLVGEDKQTQHILDNINFTLYDNEIVAILGKSGAGKSTFLRTIAGLLPASSGKVYHQDTLIEKPIEEIAMVFQSFALLPWLTVLDNVCFGLDAQGMNKSTSKAKALKAIQLVGLAGYEHAYSKELSGGMRQRVGFARALVVEPKMLLMDEPFSALDIGTASTLRKDIIRLWQEQAIQTRSMVIVTHSVEEAVTMADRVIVFDHHPGRIAFETHILADHPRDIQSANLREKIALISEQLLEGAH</sequence>
<dbReference type="GO" id="GO:0016887">
    <property type="term" value="F:ATP hydrolysis activity"/>
    <property type="evidence" value="ECO:0007669"/>
    <property type="project" value="InterPro"/>
</dbReference>